<name>A0A5R9H034_9BACT</name>
<feature type="domain" description="DUF306" evidence="1">
    <location>
        <begin position="77"/>
        <end position="180"/>
    </location>
</feature>
<evidence type="ECO:0000313" key="3">
    <source>
        <dbReference type="Proteomes" id="UP000308001"/>
    </source>
</evidence>
<evidence type="ECO:0000313" key="2">
    <source>
        <dbReference type="EMBL" id="TLS72466.1"/>
    </source>
</evidence>
<dbReference type="AlphaFoldDB" id="A0A5R9H034"/>
<dbReference type="InterPro" id="IPR038670">
    <property type="entry name" value="HslJ-like_sf"/>
</dbReference>
<dbReference type="InterPro" id="IPR053147">
    <property type="entry name" value="Hsp_HslJ-like"/>
</dbReference>
<dbReference type="PANTHER" id="PTHR35535:SF1">
    <property type="entry name" value="HEAT SHOCK PROTEIN HSLJ"/>
    <property type="match status" value="1"/>
</dbReference>
<comment type="caution">
    <text evidence="2">The sequence shown here is derived from an EMBL/GenBank/DDBJ whole genome shotgun (WGS) entry which is preliminary data.</text>
</comment>
<dbReference type="EMBL" id="VBUF01000002">
    <property type="protein sequence ID" value="TLS72466.1"/>
    <property type="molecule type" value="Genomic_DNA"/>
</dbReference>
<dbReference type="Gene3D" id="2.40.128.270">
    <property type="match status" value="1"/>
</dbReference>
<dbReference type="InterPro" id="IPR005184">
    <property type="entry name" value="DUF306_Meta_HslJ"/>
</dbReference>
<organism evidence="2 3">
    <name type="scientific">Aliarcobacter thereius</name>
    <dbReference type="NCBI Taxonomy" id="544718"/>
    <lineage>
        <taxon>Bacteria</taxon>
        <taxon>Pseudomonadati</taxon>
        <taxon>Campylobacterota</taxon>
        <taxon>Epsilonproteobacteria</taxon>
        <taxon>Campylobacterales</taxon>
        <taxon>Arcobacteraceae</taxon>
        <taxon>Aliarcobacter</taxon>
    </lineage>
</organism>
<dbReference type="Proteomes" id="UP000308001">
    <property type="component" value="Unassembled WGS sequence"/>
</dbReference>
<proteinExistence type="predicted"/>
<evidence type="ECO:0000259" key="1">
    <source>
        <dbReference type="Pfam" id="PF03724"/>
    </source>
</evidence>
<dbReference type="PANTHER" id="PTHR35535">
    <property type="entry name" value="HEAT SHOCK PROTEIN HSLJ"/>
    <property type="match status" value="1"/>
</dbReference>
<accession>A0A5R9H034</accession>
<reference evidence="2 3" key="1">
    <citation type="submission" date="2019-05" db="EMBL/GenBank/DDBJ databases">
        <title>Arcobacter cibarius and Arcobacter thereius providing challenges in identification an antibiotic susceptibility and Quinolone resistance.</title>
        <authorList>
            <person name="Busch A."/>
            <person name="Hanel I."/>
            <person name="Hotzel H."/>
            <person name="Tomaso H."/>
        </authorList>
    </citation>
    <scope>NUCLEOTIDE SEQUENCE [LARGE SCALE GENOMIC DNA]</scope>
    <source>
        <strain evidence="2 3">17CS1191_2</strain>
    </source>
</reference>
<sequence length="184" mass="21756">MKLFFRFFFSKFHLYIHNLFLKSLRFYHIRAFIHINKQISSNINLKFYIRIKMYKRILFILTFISTLFFTACTKSNALEEASFKALEFNSKEILNSPKVANISFGKDLKVYGNLGCNNFFGTYLIEKSNLVIGEVGSTMMMCKDMETEREFLNVLESVKTYTIKENNLIFFDKDNKIIAKFVKE</sequence>
<gene>
    <name evidence="2" type="ORF">FE246_03500</name>
</gene>
<dbReference type="OrthoDB" id="5348860at2"/>
<protein>
    <submittedName>
        <fullName evidence="2">META domain-containing protein</fullName>
    </submittedName>
</protein>
<dbReference type="Pfam" id="PF03724">
    <property type="entry name" value="META"/>
    <property type="match status" value="1"/>
</dbReference>